<dbReference type="Proteomes" id="UP000076871">
    <property type="component" value="Unassembled WGS sequence"/>
</dbReference>
<accession>A0A165B5P2</accession>
<feature type="compositionally biased region" description="Polar residues" evidence="1">
    <location>
        <begin position="57"/>
        <end position="68"/>
    </location>
</feature>
<evidence type="ECO:0000313" key="3">
    <source>
        <dbReference type="Proteomes" id="UP000076871"/>
    </source>
</evidence>
<dbReference type="RefSeq" id="XP_040758034.1">
    <property type="nucleotide sequence ID" value="XM_040914791.1"/>
</dbReference>
<dbReference type="EMBL" id="KV427689">
    <property type="protein sequence ID" value="KZT00294.1"/>
    <property type="molecule type" value="Genomic_DNA"/>
</dbReference>
<dbReference type="AlphaFoldDB" id="A0A165B5P2"/>
<reference evidence="2 3" key="1">
    <citation type="journal article" date="2016" name="Mol. Biol. Evol.">
        <title>Comparative Genomics of Early-Diverging Mushroom-Forming Fungi Provides Insights into the Origins of Lignocellulose Decay Capabilities.</title>
        <authorList>
            <person name="Nagy L.G."/>
            <person name="Riley R."/>
            <person name="Tritt A."/>
            <person name="Adam C."/>
            <person name="Daum C."/>
            <person name="Floudas D."/>
            <person name="Sun H."/>
            <person name="Yadav J.S."/>
            <person name="Pangilinan J."/>
            <person name="Larsson K.H."/>
            <person name="Matsuura K."/>
            <person name="Barry K."/>
            <person name="Labutti K."/>
            <person name="Kuo R."/>
            <person name="Ohm R.A."/>
            <person name="Bhattacharya S.S."/>
            <person name="Shirouzu T."/>
            <person name="Yoshinaga Y."/>
            <person name="Martin F.M."/>
            <person name="Grigoriev I.V."/>
            <person name="Hibbett D.S."/>
        </authorList>
    </citation>
    <scope>NUCLEOTIDE SEQUENCE [LARGE SCALE GENOMIC DNA]</scope>
    <source>
        <strain evidence="2 3">93-53</strain>
    </source>
</reference>
<protein>
    <submittedName>
        <fullName evidence="2">Uncharacterized protein</fullName>
    </submittedName>
</protein>
<feature type="region of interest" description="Disordered" evidence="1">
    <location>
        <begin position="438"/>
        <end position="457"/>
    </location>
</feature>
<gene>
    <name evidence="2" type="ORF">LAESUDRAFT_816588</name>
</gene>
<dbReference type="STRING" id="1314785.A0A165B5P2"/>
<sequence length="457" mass="51314">MSTLYGKARKTVADLFRSQEPDPTMLPSETLQDGNGSIQASEPLSMAPLERCESERMCQSSDLPFSQEQEAHLRSLPKEASRKHTHENSQLHEYPASPSDLRNESAELRRALYDRDQRISSLQNELVLRNSQIEGLMNELNASRALSQARADELRAANAYHTTVGNTVSDADVRHIVENLNEEIYQLAAQIVHVCESSTSVSTAPSDDMIKRAENTIGSLLTKQLRKGRGRDEPMLIQVAMQSCIIHLASKLTRAWAFMLPQASGNLMYELWGKMKVEECQTVAGRWRALTMRHLAARDTHQAALWFARECAAHLENILYLVRLTKKTVKEAIHKYSDKITNVFDHVLSLQRTVVEDITACEFQLMIAKPGQRVNLETMDDEYGDGHTIGDAPSPVILCNTGMGLCRVAKVGEENKLDTILLLKSRVVSDNVLHELDTHSASGRESKEGQREEMMTY</sequence>
<keyword evidence="3" id="KW-1185">Reference proteome</keyword>
<name>A0A165B5P2_9APHY</name>
<evidence type="ECO:0000256" key="1">
    <source>
        <dbReference type="SAM" id="MobiDB-lite"/>
    </source>
</evidence>
<organism evidence="2 3">
    <name type="scientific">Laetiporus sulphureus 93-53</name>
    <dbReference type="NCBI Taxonomy" id="1314785"/>
    <lineage>
        <taxon>Eukaryota</taxon>
        <taxon>Fungi</taxon>
        <taxon>Dikarya</taxon>
        <taxon>Basidiomycota</taxon>
        <taxon>Agaricomycotina</taxon>
        <taxon>Agaricomycetes</taxon>
        <taxon>Polyporales</taxon>
        <taxon>Laetiporus</taxon>
    </lineage>
</organism>
<feature type="region of interest" description="Disordered" evidence="1">
    <location>
        <begin position="1"/>
        <end position="102"/>
    </location>
</feature>
<evidence type="ECO:0000313" key="2">
    <source>
        <dbReference type="EMBL" id="KZT00294.1"/>
    </source>
</evidence>
<dbReference type="GeneID" id="63831818"/>
<feature type="compositionally biased region" description="Basic and acidic residues" evidence="1">
    <location>
        <begin position="69"/>
        <end position="90"/>
    </location>
</feature>
<proteinExistence type="predicted"/>
<dbReference type="OrthoDB" id="3147752at2759"/>
<feature type="compositionally biased region" description="Polar residues" evidence="1">
    <location>
        <begin position="27"/>
        <end position="42"/>
    </location>
</feature>
<dbReference type="InParanoid" id="A0A165B5P2"/>